<dbReference type="InterPro" id="IPR007492">
    <property type="entry name" value="LytTR_DNA-bd_dom"/>
</dbReference>
<dbReference type="InterPro" id="IPR011006">
    <property type="entry name" value="CheY-like_superfamily"/>
</dbReference>
<dbReference type="RefSeq" id="WP_006774323.1">
    <property type="nucleotide sequence ID" value="NZ_BQNJ01000001.1"/>
</dbReference>
<proteinExistence type="predicted"/>
<dbReference type="GO" id="GO:0003677">
    <property type="term" value="F:DNA binding"/>
    <property type="evidence" value="ECO:0007669"/>
    <property type="project" value="UniProtKB-KW"/>
</dbReference>
<gene>
    <name evidence="3" type="ORF">CE91St55_39930</name>
</gene>
<name>A0A413X6Z9_9FIRM</name>
<dbReference type="SUPFAM" id="SSF52172">
    <property type="entry name" value="CheY-like"/>
    <property type="match status" value="1"/>
</dbReference>
<protein>
    <recommendedName>
        <fullName evidence="1">Stage 0 sporulation protein A homolog</fullName>
    </recommendedName>
</protein>
<sequence length="252" mass="29151">MLKIAVCDDEPLDLNRIQDLVSEYIKDHPNPGVTITRFDSSESLLERLKNETYQIYLLDILMNGKNGIEVGEVIRENDSHAAIIYLTVSPDYALASYSVDAQYYLLKPVEKEKFFRILGREIENLTKKTDTYITVRTKDGLKSIRTDLIMYVEQNYHVFSYHLTNDMVLESVTSRASFDQELQDLLSDSRFVKISSSILVSMRCIKTINKKGLILQNGKELLVARAYSEAKHRYMEYMIQGVKQEDRVYHGI</sequence>
<dbReference type="EMBL" id="BQNJ01000001">
    <property type="protein sequence ID" value="GKH02012.1"/>
    <property type="molecule type" value="Genomic_DNA"/>
</dbReference>
<comment type="caution">
    <text evidence="3">The sequence shown here is derived from an EMBL/GenBank/DDBJ whole genome shotgun (WGS) entry which is preliminary data.</text>
</comment>
<evidence type="ECO:0000256" key="2">
    <source>
        <dbReference type="ARBA" id="ARBA00024867"/>
    </source>
</evidence>
<reference evidence="3" key="1">
    <citation type="submission" date="2022-01" db="EMBL/GenBank/DDBJ databases">
        <title>Novel bile acid biosynthetic pathways are enriched in the microbiome of centenarians.</title>
        <authorList>
            <person name="Sato Y."/>
            <person name="Atarashi K."/>
            <person name="Plichta R.D."/>
            <person name="Arai Y."/>
            <person name="Sasajima S."/>
            <person name="Kearney M.S."/>
            <person name="Suda W."/>
            <person name="Takeshita K."/>
            <person name="Sasaki T."/>
            <person name="Okamoto S."/>
            <person name="Skelly N.A."/>
            <person name="Okamura Y."/>
            <person name="Vlamakis H."/>
            <person name="Li Y."/>
            <person name="Tanoue T."/>
            <person name="Takei H."/>
            <person name="Nittono H."/>
            <person name="Narushima S."/>
            <person name="Irie J."/>
            <person name="Itoh H."/>
            <person name="Moriya K."/>
            <person name="Sugiura Y."/>
            <person name="Suematsu M."/>
            <person name="Moritoki N."/>
            <person name="Shibata S."/>
            <person name="Littman R.D."/>
            <person name="Fischbach A.M."/>
            <person name="Uwamino Y."/>
            <person name="Inoue T."/>
            <person name="Honda A."/>
            <person name="Hattori M."/>
            <person name="Murai T."/>
            <person name="Xavier J.R."/>
            <person name="Hirose N."/>
            <person name="Honda K."/>
        </authorList>
    </citation>
    <scope>NUCLEOTIDE SEQUENCE</scope>
    <source>
        <strain evidence="3">CE91-St55</strain>
    </source>
</reference>
<dbReference type="InterPro" id="IPR046947">
    <property type="entry name" value="LytR-like"/>
</dbReference>
<comment type="function">
    <text evidence="2">May play the central regulatory role in sporulation. It may be an element of the effector pathway responsible for the activation of sporulation genes in response to nutritional stress. Spo0A may act in concert with spo0H (a sigma factor) to control the expression of some genes that are critical to the sporulation process.</text>
</comment>
<dbReference type="Proteomes" id="UP001055091">
    <property type="component" value="Unassembled WGS sequence"/>
</dbReference>
<dbReference type="SMART" id="SM00448">
    <property type="entry name" value="REC"/>
    <property type="match status" value="1"/>
</dbReference>
<evidence type="ECO:0000313" key="4">
    <source>
        <dbReference type="Proteomes" id="UP001055091"/>
    </source>
</evidence>
<dbReference type="Pfam" id="PF04397">
    <property type="entry name" value="LytTR"/>
    <property type="match status" value="1"/>
</dbReference>
<accession>A0A413X6Z9</accession>
<dbReference type="SMART" id="SM00850">
    <property type="entry name" value="LytTR"/>
    <property type="match status" value="1"/>
</dbReference>
<dbReference type="Gene3D" id="3.40.50.2300">
    <property type="match status" value="1"/>
</dbReference>
<dbReference type="Pfam" id="PF00072">
    <property type="entry name" value="Response_reg"/>
    <property type="match status" value="1"/>
</dbReference>
<organism evidence="3 4">
    <name type="scientific">Hungatella hathewayi</name>
    <dbReference type="NCBI Taxonomy" id="154046"/>
    <lineage>
        <taxon>Bacteria</taxon>
        <taxon>Bacillati</taxon>
        <taxon>Bacillota</taxon>
        <taxon>Clostridia</taxon>
        <taxon>Lachnospirales</taxon>
        <taxon>Lachnospiraceae</taxon>
        <taxon>Hungatella</taxon>
    </lineage>
</organism>
<dbReference type="PANTHER" id="PTHR37299:SF1">
    <property type="entry name" value="STAGE 0 SPORULATION PROTEIN A HOMOLOG"/>
    <property type="match status" value="1"/>
</dbReference>
<dbReference type="GeneID" id="93152824"/>
<dbReference type="InterPro" id="IPR001789">
    <property type="entry name" value="Sig_transdc_resp-reg_receiver"/>
</dbReference>
<dbReference type="GO" id="GO:0000156">
    <property type="term" value="F:phosphorelay response regulator activity"/>
    <property type="evidence" value="ECO:0007669"/>
    <property type="project" value="InterPro"/>
</dbReference>
<dbReference type="AlphaFoldDB" id="A0A413X6Z9"/>
<dbReference type="PANTHER" id="PTHR37299">
    <property type="entry name" value="TRANSCRIPTIONAL REGULATOR-RELATED"/>
    <property type="match status" value="1"/>
</dbReference>
<evidence type="ECO:0000256" key="1">
    <source>
        <dbReference type="ARBA" id="ARBA00018672"/>
    </source>
</evidence>
<keyword evidence="3" id="KW-0238">DNA-binding</keyword>
<evidence type="ECO:0000313" key="3">
    <source>
        <dbReference type="EMBL" id="GKH02012.1"/>
    </source>
</evidence>
<dbReference type="PROSITE" id="PS50110">
    <property type="entry name" value="RESPONSE_REGULATORY"/>
    <property type="match status" value="1"/>
</dbReference>
<dbReference type="Gene3D" id="2.40.50.1020">
    <property type="entry name" value="LytTr DNA-binding domain"/>
    <property type="match status" value="1"/>
</dbReference>